<protein>
    <submittedName>
        <fullName evidence="1">Uncharacterized protein</fullName>
    </submittedName>
</protein>
<proteinExistence type="predicted"/>
<evidence type="ECO:0000313" key="1">
    <source>
        <dbReference type="EMBL" id="ACA87890.1"/>
    </source>
</evidence>
<keyword evidence="2" id="KW-1185">Reference proteome</keyword>
<dbReference type="KEGG" id="swd:Swoo_3626"/>
<dbReference type="EMBL" id="CP000961">
    <property type="protein sequence ID" value="ACA87890.1"/>
    <property type="molecule type" value="Genomic_DNA"/>
</dbReference>
<evidence type="ECO:0000313" key="2">
    <source>
        <dbReference type="Proteomes" id="UP000002168"/>
    </source>
</evidence>
<dbReference type="AlphaFoldDB" id="B1KD55"/>
<dbReference type="RefSeq" id="WP_012326223.1">
    <property type="nucleotide sequence ID" value="NC_010506.1"/>
</dbReference>
<organism evidence="1 2">
    <name type="scientific">Shewanella woodyi (strain ATCC 51908 / MS32)</name>
    <dbReference type="NCBI Taxonomy" id="392500"/>
    <lineage>
        <taxon>Bacteria</taxon>
        <taxon>Pseudomonadati</taxon>
        <taxon>Pseudomonadota</taxon>
        <taxon>Gammaproteobacteria</taxon>
        <taxon>Alteromonadales</taxon>
        <taxon>Shewanellaceae</taxon>
        <taxon>Shewanella</taxon>
    </lineage>
</organism>
<reference evidence="1 2" key="1">
    <citation type="submission" date="2008-02" db="EMBL/GenBank/DDBJ databases">
        <title>Complete sequence of Shewanella woodyi ATCC 51908.</title>
        <authorList>
            <consortium name="US DOE Joint Genome Institute"/>
            <person name="Copeland A."/>
            <person name="Lucas S."/>
            <person name="Lapidus A."/>
            <person name="Glavina del Rio T."/>
            <person name="Dalin E."/>
            <person name="Tice H."/>
            <person name="Bruce D."/>
            <person name="Goodwin L."/>
            <person name="Pitluck S."/>
            <person name="Sims D."/>
            <person name="Brettin T."/>
            <person name="Detter J.C."/>
            <person name="Han C."/>
            <person name="Kuske C.R."/>
            <person name="Schmutz J."/>
            <person name="Larimer F."/>
            <person name="Land M."/>
            <person name="Hauser L."/>
            <person name="Kyrpides N."/>
            <person name="Lykidis A."/>
            <person name="Zhao J.-S."/>
            <person name="Richardson P."/>
        </authorList>
    </citation>
    <scope>NUCLEOTIDE SEQUENCE [LARGE SCALE GENOMIC DNA]</scope>
    <source>
        <strain evidence="2">ATCC 51908 / MS32</strain>
    </source>
</reference>
<gene>
    <name evidence="1" type="ordered locus">Swoo_3626</name>
</gene>
<sequence length="114" mass="13156">MLVITIVILVTVTYLYVFRDQEIRLEFIPPELEFCGKKISKGDQEYDELLKVLTAHKGGWNASFTSFVPTQVYFSPAFKVNIVGKQVVVSYKTDEGYPQFIKLIKYNWFSSCAK</sequence>
<dbReference type="HOGENOM" id="CLU_2119458_0_0_6"/>
<name>B1KD55_SHEWM</name>
<accession>B1KD55</accession>
<dbReference type="Proteomes" id="UP000002168">
    <property type="component" value="Chromosome"/>
</dbReference>